<dbReference type="EMBL" id="AP021879">
    <property type="protein sequence ID" value="BBO92452.1"/>
    <property type="molecule type" value="Genomic_DNA"/>
</dbReference>
<sequence length="56" mass="6449">MRFITASRLDRLRRSADLDPMNGVANLFDVALWWPIFPSANLDCKNTPRPGWYGLL</sequence>
<accession>A0A5K8AIE0</accession>
<reference evidence="1 2" key="1">
    <citation type="submission" date="2019-11" db="EMBL/GenBank/DDBJ databases">
        <title>Comparative genomics of hydrocarbon-degrading Desulfosarcina strains.</title>
        <authorList>
            <person name="Watanabe M."/>
            <person name="Kojima H."/>
            <person name="Fukui M."/>
        </authorList>
    </citation>
    <scope>NUCLEOTIDE SEQUENCE [LARGE SCALE GENOMIC DNA]</scope>
    <source>
        <strain evidence="2">oXyS1</strain>
    </source>
</reference>
<dbReference type="Proteomes" id="UP000422108">
    <property type="component" value="Chromosome"/>
</dbReference>
<name>A0A5K8AIE0_9BACT</name>
<keyword evidence="2" id="KW-1185">Reference proteome</keyword>
<evidence type="ECO:0000313" key="2">
    <source>
        <dbReference type="Proteomes" id="UP000422108"/>
    </source>
</evidence>
<proteinExistence type="predicted"/>
<dbReference type="RefSeq" id="WP_155313197.1">
    <property type="nucleotide sequence ID" value="NZ_AP021879.1"/>
</dbReference>
<protein>
    <submittedName>
        <fullName evidence="1">Uncharacterized protein</fullName>
    </submittedName>
</protein>
<evidence type="ECO:0000313" key="1">
    <source>
        <dbReference type="EMBL" id="BBO92452.1"/>
    </source>
</evidence>
<organism evidence="1 2">
    <name type="scientific">Desulfosarcina ovata subsp. ovata</name>
    <dbReference type="NCBI Taxonomy" id="2752305"/>
    <lineage>
        <taxon>Bacteria</taxon>
        <taxon>Pseudomonadati</taxon>
        <taxon>Thermodesulfobacteriota</taxon>
        <taxon>Desulfobacteria</taxon>
        <taxon>Desulfobacterales</taxon>
        <taxon>Desulfosarcinaceae</taxon>
        <taxon>Desulfosarcina</taxon>
    </lineage>
</organism>
<gene>
    <name evidence="1" type="ORF">DSCOOX_56320</name>
</gene>
<dbReference type="AlphaFoldDB" id="A0A5K8AIE0"/>